<feature type="binding site" evidence="6">
    <location>
        <position position="225"/>
    </location>
    <ligand>
        <name>Zn(2+)</name>
        <dbReference type="ChEBI" id="CHEBI:29105"/>
        <label>2</label>
    </ligand>
</feature>
<dbReference type="SUPFAM" id="SSF51338">
    <property type="entry name" value="Composite domain of metallo-dependent hydrolases"/>
    <property type="match status" value="1"/>
</dbReference>
<comment type="catalytic activity">
    <reaction evidence="6">
        <text>(S)-dihydroorotate + H2O = N-carbamoyl-L-aspartate + H(+)</text>
        <dbReference type="Rhea" id="RHEA:24296"/>
        <dbReference type="ChEBI" id="CHEBI:15377"/>
        <dbReference type="ChEBI" id="CHEBI:15378"/>
        <dbReference type="ChEBI" id="CHEBI:30864"/>
        <dbReference type="ChEBI" id="CHEBI:32814"/>
        <dbReference type="EC" id="3.5.2.3"/>
    </reaction>
</comment>
<feature type="binding site" evidence="6">
    <location>
        <position position="56"/>
    </location>
    <ligand>
        <name>Zn(2+)</name>
        <dbReference type="ChEBI" id="CHEBI:29105"/>
        <label>1</label>
    </ligand>
</feature>
<feature type="domain" description="Amidohydrolase-related" evidence="7">
    <location>
        <begin position="45"/>
        <end position="412"/>
    </location>
</feature>
<dbReference type="GO" id="GO:0008270">
    <property type="term" value="F:zinc ion binding"/>
    <property type="evidence" value="ECO:0007669"/>
    <property type="project" value="UniProtKB-UniRule"/>
</dbReference>
<dbReference type="InterPro" id="IPR050138">
    <property type="entry name" value="DHOase/Allantoinase_Hydrolase"/>
</dbReference>
<dbReference type="GO" id="GO:0006145">
    <property type="term" value="P:purine nucleobase catabolic process"/>
    <property type="evidence" value="ECO:0007669"/>
    <property type="project" value="TreeGrafter"/>
</dbReference>
<dbReference type="HAMAP" id="MF_00220_B">
    <property type="entry name" value="PyrC_classI_B"/>
    <property type="match status" value="1"/>
</dbReference>
<dbReference type="PANTHER" id="PTHR43668">
    <property type="entry name" value="ALLANTOINASE"/>
    <property type="match status" value="1"/>
</dbReference>
<dbReference type="PANTHER" id="PTHR43668:SF2">
    <property type="entry name" value="ALLANTOINASE"/>
    <property type="match status" value="1"/>
</dbReference>
<evidence type="ECO:0000313" key="9">
    <source>
        <dbReference type="Proteomes" id="UP000288812"/>
    </source>
</evidence>
<comment type="cofactor">
    <cofactor evidence="6">
        <name>Zn(2+)</name>
        <dbReference type="ChEBI" id="CHEBI:29105"/>
    </cofactor>
    <text evidence="6">Binds 2 Zn(2+) ions per subunit.</text>
</comment>
<comment type="caution">
    <text evidence="8">The sequence shown here is derived from an EMBL/GenBank/DDBJ whole genome shotgun (WGS) entry which is preliminary data.</text>
</comment>
<reference evidence="8 9" key="1">
    <citation type="submission" date="2018-11" db="EMBL/GenBank/DDBJ databases">
        <title>Genome sequencing and assembly of Anaerosphaera sp. nov., GS7-6-2.</title>
        <authorList>
            <person name="Rettenmaier R."/>
            <person name="Liebl W."/>
            <person name="Zverlov V."/>
        </authorList>
    </citation>
    <scope>NUCLEOTIDE SEQUENCE [LARGE SCALE GENOMIC DNA]</scope>
    <source>
        <strain evidence="8 9">GS7-6-2</strain>
    </source>
</reference>
<dbReference type="Proteomes" id="UP000288812">
    <property type="component" value="Unassembled WGS sequence"/>
</dbReference>
<dbReference type="GO" id="GO:0004038">
    <property type="term" value="F:allantoinase activity"/>
    <property type="evidence" value="ECO:0007669"/>
    <property type="project" value="TreeGrafter"/>
</dbReference>
<comment type="caution">
    <text evidence="6">Lacks conserved residue(s) required for the propagation of feature annotation.</text>
</comment>
<feature type="binding site" evidence="6">
    <location>
        <position position="302"/>
    </location>
    <ligand>
        <name>substrate</name>
    </ligand>
</feature>
<dbReference type="EC" id="3.5.2.3" evidence="6"/>
<proteinExistence type="inferred from homology"/>
<feature type="binding site" evidence="6">
    <location>
        <position position="298"/>
    </location>
    <ligand>
        <name>Zn(2+)</name>
        <dbReference type="ChEBI" id="CHEBI:29105"/>
        <label>1</label>
    </ligand>
</feature>
<dbReference type="GO" id="GO:0004151">
    <property type="term" value="F:dihydroorotase activity"/>
    <property type="evidence" value="ECO:0007669"/>
    <property type="project" value="UniProtKB-UniRule"/>
</dbReference>
<feature type="binding site" evidence="6">
    <location>
        <position position="54"/>
    </location>
    <ligand>
        <name>Zn(2+)</name>
        <dbReference type="ChEBI" id="CHEBI:29105"/>
        <label>1</label>
    </ligand>
</feature>
<keyword evidence="5 6" id="KW-0665">Pyrimidine biosynthesis</keyword>
<dbReference type="AlphaFoldDB" id="A0A437S8D9"/>
<keyword evidence="3 6" id="KW-0479">Metal-binding</keyword>
<evidence type="ECO:0000313" key="8">
    <source>
        <dbReference type="EMBL" id="RVU55366.1"/>
    </source>
</evidence>
<dbReference type="InterPro" id="IPR002195">
    <property type="entry name" value="Dihydroorotase_CS"/>
</dbReference>
<feature type="binding site" evidence="6">
    <location>
        <position position="271"/>
    </location>
    <ligand>
        <name>substrate</name>
    </ligand>
</feature>
<protein>
    <recommendedName>
        <fullName evidence="6">Dihydroorotase</fullName>
        <shortName evidence="6">DHOase</shortName>
        <ecNumber evidence="6">3.5.2.3</ecNumber>
    </recommendedName>
</protein>
<accession>A0A437S8D9</accession>
<evidence type="ECO:0000256" key="3">
    <source>
        <dbReference type="ARBA" id="ARBA00022723"/>
    </source>
</evidence>
<dbReference type="UniPathway" id="UPA00070">
    <property type="reaction ID" value="UER00117"/>
</dbReference>
<evidence type="ECO:0000256" key="1">
    <source>
        <dbReference type="ARBA" id="ARBA00002368"/>
    </source>
</evidence>
<feature type="binding site" evidence="6">
    <location>
        <position position="172"/>
    </location>
    <ligand>
        <name>Zn(2+)</name>
        <dbReference type="ChEBI" id="CHEBI:29105"/>
        <label>2</label>
    </ligand>
</feature>
<name>A0A437S8D9_9FIRM</name>
<dbReference type="RefSeq" id="WP_127723910.1">
    <property type="nucleotide sequence ID" value="NZ_RLIH01000003.1"/>
</dbReference>
<feature type="binding site" evidence="6">
    <location>
        <position position="145"/>
    </location>
    <ligand>
        <name>Zn(2+)</name>
        <dbReference type="ChEBI" id="CHEBI:29105"/>
        <label>1</label>
    </ligand>
</feature>
<evidence type="ECO:0000256" key="4">
    <source>
        <dbReference type="ARBA" id="ARBA00022801"/>
    </source>
</evidence>
<feature type="active site" evidence="6">
    <location>
        <position position="298"/>
    </location>
</feature>
<feature type="binding site" evidence="6">
    <location>
        <position position="88"/>
    </location>
    <ligand>
        <name>substrate</name>
    </ligand>
</feature>
<dbReference type="InterPro" id="IPR032466">
    <property type="entry name" value="Metal_Hydrolase"/>
</dbReference>
<dbReference type="PROSITE" id="PS00482">
    <property type="entry name" value="DIHYDROOROTASE_1"/>
    <property type="match status" value="1"/>
</dbReference>
<dbReference type="InterPro" id="IPR006680">
    <property type="entry name" value="Amidohydro-rel"/>
</dbReference>
<dbReference type="GO" id="GO:0044205">
    <property type="term" value="P:'de novo' UMP biosynthetic process"/>
    <property type="evidence" value="ECO:0007669"/>
    <property type="project" value="UniProtKB-UniRule"/>
</dbReference>
<feature type="binding site" evidence="6">
    <location>
        <begin position="56"/>
        <end position="58"/>
    </location>
    <ligand>
        <name>substrate</name>
    </ligand>
</feature>
<dbReference type="InterPro" id="IPR011059">
    <property type="entry name" value="Metal-dep_hydrolase_composite"/>
</dbReference>
<dbReference type="OrthoDB" id="9765462at2"/>
<dbReference type="InterPro" id="IPR004722">
    <property type="entry name" value="DHOase"/>
</dbReference>
<keyword evidence="6" id="KW-0862">Zinc</keyword>
<comment type="similarity">
    <text evidence="2 6">Belongs to the metallo-dependent hydrolases superfamily. DHOase family. Class I DHOase subfamily.</text>
</comment>
<dbReference type="SUPFAM" id="SSF51556">
    <property type="entry name" value="Metallo-dependent hydrolases"/>
    <property type="match status" value="1"/>
</dbReference>
<dbReference type="PROSITE" id="PS00483">
    <property type="entry name" value="DIHYDROOROTASE_2"/>
    <property type="match status" value="1"/>
</dbReference>
<keyword evidence="9" id="KW-1185">Reference proteome</keyword>
<dbReference type="Pfam" id="PF01979">
    <property type="entry name" value="Amidohydro_1"/>
    <property type="match status" value="1"/>
</dbReference>
<comment type="pathway">
    <text evidence="6">Pyrimidine metabolism; UMP biosynthesis via de novo pathway; (S)-dihydroorotate from bicarbonate: step 3/3.</text>
</comment>
<evidence type="ECO:0000256" key="2">
    <source>
        <dbReference type="ARBA" id="ARBA00010286"/>
    </source>
</evidence>
<evidence type="ECO:0000259" key="7">
    <source>
        <dbReference type="Pfam" id="PF01979"/>
    </source>
</evidence>
<dbReference type="NCBIfam" id="NF006839">
    <property type="entry name" value="PRK09357.1-4"/>
    <property type="match status" value="1"/>
</dbReference>
<organism evidence="8 9">
    <name type="scientific">Anaerosphaera multitolerans</name>
    <dbReference type="NCBI Taxonomy" id="2487351"/>
    <lineage>
        <taxon>Bacteria</taxon>
        <taxon>Bacillati</taxon>
        <taxon>Bacillota</taxon>
        <taxon>Tissierellia</taxon>
        <taxon>Tissierellales</taxon>
        <taxon>Peptoniphilaceae</taxon>
        <taxon>Anaerosphaera</taxon>
    </lineage>
</organism>
<dbReference type="NCBIfam" id="TIGR00857">
    <property type="entry name" value="pyrC_multi"/>
    <property type="match status" value="1"/>
</dbReference>
<gene>
    <name evidence="6" type="primary">pyrC</name>
    <name evidence="8" type="ORF">EF514_03590</name>
</gene>
<sequence length="415" mass="45442">MIIKNGYIIDPKSGLEGIYDIKIKDGKIEKIGKISGEGIDVGGMVVAPGLVDIHVHFREPGFTHKEDIETGSNSAAAGGFTSVICMANTSPKIDNVNVLKEFLNKAENSKINVYTVSALTENFNGETLVDMEEMLIAGAVGFSDDGIPDRNSKVILKAMEEAVRLDVPLSFHEEDPNLIINNGINHGEVSEKLEIYGSPHIAEDVFVARDVNLALFTGAKVDIQHISSGNSVELVRWAKKKGAKVYAEVTPHHFTLTDTAVLKYGALAKMNPPLRTEKDREMIIEGLKDNTIEIIATDHAPHSEEEKNVELTKAPSGIIGLETSLGLGIRELVNKGYLTLMELLRKMTINPAELYNLNAGYISEGGPADLVIFNPEEEYKVESFESKSKNTPFKGENLPGKIYFTICRGEIVYRG</sequence>
<evidence type="ECO:0000256" key="6">
    <source>
        <dbReference type="HAMAP-Rule" id="MF_00220"/>
    </source>
</evidence>
<dbReference type="CDD" id="cd01317">
    <property type="entry name" value="DHOase_IIa"/>
    <property type="match status" value="1"/>
</dbReference>
<feature type="binding site" evidence="6">
    <location>
        <position position="145"/>
    </location>
    <ligand>
        <name>Zn(2+)</name>
        <dbReference type="ChEBI" id="CHEBI:29105"/>
        <label>2</label>
    </ligand>
</feature>
<keyword evidence="4 6" id="KW-0378">Hydrolase</keyword>
<dbReference type="EMBL" id="RLIH01000003">
    <property type="protein sequence ID" value="RVU55366.1"/>
    <property type="molecule type" value="Genomic_DNA"/>
</dbReference>
<dbReference type="GO" id="GO:0005737">
    <property type="term" value="C:cytoplasm"/>
    <property type="evidence" value="ECO:0007669"/>
    <property type="project" value="TreeGrafter"/>
</dbReference>
<comment type="function">
    <text evidence="1 6">Catalyzes the reversible cyclization of carbamoyl aspartate to dihydroorotate.</text>
</comment>
<evidence type="ECO:0000256" key="5">
    <source>
        <dbReference type="ARBA" id="ARBA00022975"/>
    </source>
</evidence>
<dbReference type="Gene3D" id="3.20.20.140">
    <property type="entry name" value="Metal-dependent hydrolases"/>
    <property type="match status" value="1"/>
</dbReference>